<dbReference type="GO" id="GO:0016787">
    <property type="term" value="F:hydrolase activity"/>
    <property type="evidence" value="ECO:0007669"/>
    <property type="project" value="UniProtKB-KW"/>
</dbReference>
<dbReference type="PANTHER" id="PTHR15394">
    <property type="entry name" value="SERINE HYDROLASE RBBP9"/>
    <property type="match status" value="1"/>
</dbReference>
<reference evidence="1" key="1">
    <citation type="submission" date="2020-04" db="EMBL/GenBank/DDBJ databases">
        <authorList>
            <person name="Zhang T."/>
        </authorList>
    </citation>
    <scope>NUCLEOTIDE SEQUENCE</scope>
    <source>
        <strain evidence="1">HKST-UBA10</strain>
    </source>
</reference>
<dbReference type="PANTHER" id="PTHR15394:SF3">
    <property type="entry name" value="SERINE HYDROLASE RBBP9"/>
    <property type="match status" value="1"/>
</dbReference>
<dbReference type="AlphaFoldDB" id="A0A955L3G5"/>
<dbReference type="Pfam" id="PF06821">
    <property type="entry name" value="Ser_hydrolase"/>
    <property type="match status" value="1"/>
</dbReference>
<reference evidence="1" key="2">
    <citation type="journal article" date="2021" name="Microbiome">
        <title>Successional dynamics and alternative stable states in a saline activated sludge microbial community over 9 years.</title>
        <authorList>
            <person name="Wang Y."/>
            <person name="Ye J."/>
            <person name="Ju F."/>
            <person name="Liu L."/>
            <person name="Boyd J.A."/>
            <person name="Deng Y."/>
            <person name="Parks D.H."/>
            <person name="Jiang X."/>
            <person name="Yin X."/>
            <person name="Woodcroft B.J."/>
            <person name="Tyson G.W."/>
            <person name="Hugenholtz P."/>
            <person name="Polz M.F."/>
            <person name="Zhang T."/>
        </authorList>
    </citation>
    <scope>NUCLEOTIDE SEQUENCE</scope>
    <source>
        <strain evidence="1">HKST-UBA10</strain>
    </source>
</reference>
<dbReference type="InterPro" id="IPR029058">
    <property type="entry name" value="AB_hydrolase_fold"/>
</dbReference>
<dbReference type="Proteomes" id="UP000782843">
    <property type="component" value="Unassembled WGS sequence"/>
</dbReference>
<accession>A0A955L3G5</accession>
<organism evidence="1 2">
    <name type="scientific">Candidatus Dojkabacteria bacterium</name>
    <dbReference type="NCBI Taxonomy" id="2099670"/>
    <lineage>
        <taxon>Bacteria</taxon>
        <taxon>Candidatus Dojkabacteria</taxon>
    </lineage>
</organism>
<evidence type="ECO:0000313" key="2">
    <source>
        <dbReference type="Proteomes" id="UP000782843"/>
    </source>
</evidence>
<comment type="caution">
    <text evidence="1">The sequence shown here is derived from an EMBL/GenBank/DDBJ whole genome shotgun (WGS) entry which is preliminary data.</text>
</comment>
<keyword evidence="1" id="KW-0378">Hydrolase</keyword>
<dbReference type="SUPFAM" id="SSF53474">
    <property type="entry name" value="alpha/beta-Hydrolases"/>
    <property type="match status" value="1"/>
</dbReference>
<proteinExistence type="predicted"/>
<dbReference type="EMBL" id="JAGQLG010000091">
    <property type="protein sequence ID" value="MCA9382252.1"/>
    <property type="molecule type" value="Genomic_DNA"/>
</dbReference>
<gene>
    <name evidence="1" type="ORF">KC660_02480</name>
</gene>
<protein>
    <submittedName>
        <fullName evidence="1">Serine hydrolase family protein</fullName>
    </submittedName>
</protein>
<sequence length="385" mass="44598">MKFLILHGSFGTKDGNWFPELKEKLKLLNQEVILEQFPIDDFSELEKLGTKAVAKNQTLDNWLNYFGRVVYPKIKRDKLVIVAHSLGPLFALHFIEKFKLNIDSAIFVAPFLEIPKNPKFLPIHIVNKSFYKSDFDFQNLKKKIGDSYVIYSDNDPYVDSKYAKEFASKLDSSLIKVKGGGHMSSSVNLFEFPLVLELCKSRINLTLYQKYLAHLSEYHPTDVVIKGKDNAIILPSSELVKEGTFHFRNLEKGGLCTLPAFNIDYWETESVYMQEGRRAAKRVPITRIYILNSMEDLKHKKLQEMAKKDIRSGVEVKYCLYDDIKDKYSKDEIDFGIWDDNYVCTVTQNNGKFQFEIDSREETLKAAMERFGVIGERSVIFEDLR</sequence>
<name>A0A955L3G5_9BACT</name>
<evidence type="ECO:0000313" key="1">
    <source>
        <dbReference type="EMBL" id="MCA9382252.1"/>
    </source>
</evidence>
<dbReference type="InterPro" id="IPR010662">
    <property type="entry name" value="RBBP9/YdeN"/>
</dbReference>
<dbReference type="Gene3D" id="3.40.50.1820">
    <property type="entry name" value="alpha/beta hydrolase"/>
    <property type="match status" value="1"/>
</dbReference>